<sequence>MHIFILGYYYIANCMLINKLE</sequence>
<proteinExistence type="predicted"/>
<protein>
    <submittedName>
        <fullName evidence="1">Uncharacterized protein</fullName>
    </submittedName>
</protein>
<reference evidence="1" key="1">
    <citation type="submission" date="2014-11" db="EMBL/GenBank/DDBJ databases">
        <authorList>
            <person name="Amaro Gonzalez C."/>
        </authorList>
    </citation>
    <scope>NUCLEOTIDE SEQUENCE</scope>
</reference>
<accession>A0A0E9PVQ2</accession>
<organism evidence="1">
    <name type="scientific">Anguilla anguilla</name>
    <name type="common">European freshwater eel</name>
    <name type="synonym">Muraena anguilla</name>
    <dbReference type="NCBI Taxonomy" id="7936"/>
    <lineage>
        <taxon>Eukaryota</taxon>
        <taxon>Metazoa</taxon>
        <taxon>Chordata</taxon>
        <taxon>Craniata</taxon>
        <taxon>Vertebrata</taxon>
        <taxon>Euteleostomi</taxon>
        <taxon>Actinopterygii</taxon>
        <taxon>Neopterygii</taxon>
        <taxon>Teleostei</taxon>
        <taxon>Anguilliformes</taxon>
        <taxon>Anguillidae</taxon>
        <taxon>Anguilla</taxon>
    </lineage>
</organism>
<dbReference type="EMBL" id="GBXM01061492">
    <property type="protein sequence ID" value="JAH47085.1"/>
    <property type="molecule type" value="Transcribed_RNA"/>
</dbReference>
<name>A0A0E9PVQ2_ANGAN</name>
<reference evidence="1" key="2">
    <citation type="journal article" date="2015" name="Fish Shellfish Immunol.">
        <title>Early steps in the European eel (Anguilla anguilla)-Vibrio vulnificus interaction in the gills: Role of the RtxA13 toxin.</title>
        <authorList>
            <person name="Callol A."/>
            <person name="Pajuelo D."/>
            <person name="Ebbesson L."/>
            <person name="Teles M."/>
            <person name="MacKenzie S."/>
            <person name="Amaro C."/>
        </authorList>
    </citation>
    <scope>NUCLEOTIDE SEQUENCE</scope>
</reference>
<evidence type="ECO:0000313" key="1">
    <source>
        <dbReference type="EMBL" id="JAH08337.1"/>
    </source>
</evidence>
<dbReference type="EMBL" id="GBXM01100240">
    <property type="protein sequence ID" value="JAH08337.1"/>
    <property type="molecule type" value="Transcribed_RNA"/>
</dbReference>
<dbReference type="AlphaFoldDB" id="A0A0E9PVQ2"/>